<dbReference type="Pfam" id="PF09957">
    <property type="entry name" value="VapB_antitoxin"/>
    <property type="match status" value="1"/>
</dbReference>
<dbReference type="InterPro" id="IPR019239">
    <property type="entry name" value="VapB_antitoxin"/>
</dbReference>
<evidence type="ECO:0000313" key="1">
    <source>
        <dbReference type="EMBL" id="RZS96317.1"/>
    </source>
</evidence>
<accession>A0A4Q7P8U5</accession>
<gene>
    <name evidence="1" type="ORF">BC751_1886</name>
</gene>
<dbReference type="AlphaFoldDB" id="A0A4Q7P8U5"/>
<keyword evidence="2" id="KW-1185">Reference proteome</keyword>
<protein>
    <submittedName>
        <fullName evidence="1">VapB protein of antitoxin of type II toxin-antitoxin system</fullName>
    </submittedName>
</protein>
<proteinExistence type="predicted"/>
<comment type="caution">
    <text evidence="1">The sequence shown here is derived from an EMBL/GenBank/DDBJ whole genome shotgun (WGS) entry which is preliminary data.</text>
</comment>
<sequence>MCRILYFLCFNDIAMRTTIDIDQKLIDEILEKTNIKTKKEAVDLALREFLRLLKMKELSKMAGKIDWTGDLGAMRTD</sequence>
<reference evidence="1 2" key="1">
    <citation type="submission" date="2019-02" db="EMBL/GenBank/DDBJ databases">
        <title>Genomic Encyclopedia of Archaeal and Bacterial Type Strains, Phase II (KMG-II): from individual species to whole genera.</title>
        <authorList>
            <person name="Goeker M."/>
        </authorList>
    </citation>
    <scope>NUCLEOTIDE SEQUENCE [LARGE SCALE GENOMIC DNA]</scope>
    <source>
        <strain evidence="1 2">DSM 21411</strain>
    </source>
</reference>
<evidence type="ECO:0000313" key="2">
    <source>
        <dbReference type="Proteomes" id="UP000292209"/>
    </source>
</evidence>
<dbReference type="EMBL" id="SGXG01000001">
    <property type="protein sequence ID" value="RZS96317.1"/>
    <property type="molecule type" value="Genomic_DNA"/>
</dbReference>
<name>A0A4Q7P8U5_9BACT</name>
<dbReference type="Proteomes" id="UP000292209">
    <property type="component" value="Unassembled WGS sequence"/>
</dbReference>
<organism evidence="1 2">
    <name type="scientific">Cecembia calidifontis</name>
    <dbReference type="NCBI Taxonomy" id="1187080"/>
    <lineage>
        <taxon>Bacteria</taxon>
        <taxon>Pseudomonadati</taxon>
        <taxon>Bacteroidota</taxon>
        <taxon>Cytophagia</taxon>
        <taxon>Cytophagales</taxon>
        <taxon>Cyclobacteriaceae</taxon>
        <taxon>Cecembia</taxon>
    </lineage>
</organism>